<dbReference type="Proteomes" id="UP000657006">
    <property type="component" value="Unassembled WGS sequence"/>
</dbReference>
<gene>
    <name evidence="1" type="ORF">H8730_17055</name>
</gene>
<dbReference type="RefSeq" id="WP_177716731.1">
    <property type="nucleotide sequence ID" value="NZ_JACRSQ010000061.1"/>
</dbReference>
<dbReference type="Pfam" id="PF19642">
    <property type="entry name" value="DUF6145"/>
    <property type="match status" value="1"/>
</dbReference>
<organism evidence="1 2">
    <name type="scientific">Bianquea renquensis</name>
    <dbReference type="NCBI Taxonomy" id="2763661"/>
    <lineage>
        <taxon>Bacteria</taxon>
        <taxon>Bacillati</taxon>
        <taxon>Bacillota</taxon>
        <taxon>Clostridia</taxon>
        <taxon>Eubacteriales</taxon>
        <taxon>Bianqueaceae</taxon>
        <taxon>Bianquea</taxon>
    </lineage>
</organism>
<keyword evidence="2" id="KW-1185">Reference proteome</keyword>
<reference evidence="1" key="1">
    <citation type="submission" date="2020-08" db="EMBL/GenBank/DDBJ databases">
        <title>Genome public.</title>
        <authorList>
            <person name="Liu C."/>
            <person name="Sun Q."/>
        </authorList>
    </citation>
    <scope>NUCLEOTIDE SEQUENCE</scope>
    <source>
        <strain evidence="1">NSJ-32</strain>
    </source>
</reference>
<evidence type="ECO:0000313" key="1">
    <source>
        <dbReference type="EMBL" id="MBC8545244.1"/>
    </source>
</evidence>
<name>A0A926DX44_9FIRM</name>
<evidence type="ECO:0000313" key="2">
    <source>
        <dbReference type="Proteomes" id="UP000657006"/>
    </source>
</evidence>
<protein>
    <submittedName>
        <fullName evidence="1">Uncharacterized protein</fullName>
    </submittedName>
</protein>
<dbReference type="AlphaFoldDB" id="A0A926DX44"/>
<comment type="caution">
    <text evidence="1">The sequence shown here is derived from an EMBL/GenBank/DDBJ whole genome shotgun (WGS) entry which is preliminary data.</text>
</comment>
<dbReference type="EMBL" id="JACRSQ010000061">
    <property type="protein sequence ID" value="MBC8545244.1"/>
    <property type="molecule type" value="Genomic_DNA"/>
</dbReference>
<accession>A0A926DX44</accession>
<dbReference type="InterPro" id="IPR046143">
    <property type="entry name" value="DUF6145"/>
</dbReference>
<sequence>MSEDKVVLAYASQYKEKYYFNENLGKIPEEIKKEVLVLLISLVEEAGGVAEMGFDLDGEVYVDSWCEEGDLGYDEISAGLLVREIEREQRSLLDNLALWYRAIREAKRNP</sequence>
<proteinExistence type="predicted"/>